<sequence>MSKISSSKWSNLNKLKPQEYVCGFCGHQVASDSGYFHSEFAWIYICPNCGKPTYLRGSEVIPGPLLGKEIEGLDEDLETVYKELRSTLKNGDYTATQLLGRKLIMHLAVNVAGSKEKKKFIEYVVELKKSGYIPPNANKWVEKLKDLGNQKNHELKLGDKITAEEIIKFVEILLTFMYEYKDEEENRS</sequence>
<dbReference type="Pfam" id="PF13643">
    <property type="entry name" value="DUF4145"/>
    <property type="match status" value="1"/>
</dbReference>
<feature type="domain" description="DUF4145" evidence="1">
    <location>
        <begin position="83"/>
        <end position="173"/>
    </location>
</feature>
<organism evidence="2 3">
    <name type="scientific">Candidatus Woesebacteria bacterium RIFCSPHIGHO2_01_FULL_44_21</name>
    <dbReference type="NCBI Taxonomy" id="1802503"/>
    <lineage>
        <taxon>Bacteria</taxon>
        <taxon>Candidatus Woeseibacteriota</taxon>
    </lineage>
</organism>
<name>A0A1F7YZ50_9BACT</name>
<dbReference type="InterPro" id="IPR025285">
    <property type="entry name" value="DUF4145"/>
</dbReference>
<proteinExistence type="predicted"/>
<comment type="caution">
    <text evidence="2">The sequence shown here is derived from an EMBL/GenBank/DDBJ whole genome shotgun (WGS) entry which is preliminary data.</text>
</comment>
<evidence type="ECO:0000259" key="1">
    <source>
        <dbReference type="Pfam" id="PF13643"/>
    </source>
</evidence>
<gene>
    <name evidence="2" type="ORF">A2803_03475</name>
</gene>
<evidence type="ECO:0000313" key="3">
    <source>
        <dbReference type="Proteomes" id="UP000178870"/>
    </source>
</evidence>
<dbReference type="AlphaFoldDB" id="A0A1F7YZ50"/>
<dbReference type="Proteomes" id="UP000178870">
    <property type="component" value="Unassembled WGS sequence"/>
</dbReference>
<protein>
    <recommendedName>
        <fullName evidence="1">DUF4145 domain-containing protein</fullName>
    </recommendedName>
</protein>
<dbReference type="EMBL" id="MGGP01000014">
    <property type="protein sequence ID" value="OGM32500.1"/>
    <property type="molecule type" value="Genomic_DNA"/>
</dbReference>
<reference evidence="2 3" key="1">
    <citation type="journal article" date="2016" name="Nat. Commun.">
        <title>Thousands of microbial genomes shed light on interconnected biogeochemical processes in an aquifer system.</title>
        <authorList>
            <person name="Anantharaman K."/>
            <person name="Brown C.T."/>
            <person name="Hug L.A."/>
            <person name="Sharon I."/>
            <person name="Castelle C.J."/>
            <person name="Probst A.J."/>
            <person name="Thomas B.C."/>
            <person name="Singh A."/>
            <person name="Wilkins M.J."/>
            <person name="Karaoz U."/>
            <person name="Brodie E.L."/>
            <person name="Williams K.H."/>
            <person name="Hubbard S.S."/>
            <person name="Banfield J.F."/>
        </authorList>
    </citation>
    <scope>NUCLEOTIDE SEQUENCE [LARGE SCALE GENOMIC DNA]</scope>
</reference>
<evidence type="ECO:0000313" key="2">
    <source>
        <dbReference type="EMBL" id="OGM32500.1"/>
    </source>
</evidence>
<accession>A0A1F7YZ50</accession>